<dbReference type="PANTHER" id="PTHR34933:SF1">
    <property type="entry name" value="FLAGELLAR L-RING PROTEIN"/>
    <property type="match status" value="1"/>
</dbReference>
<evidence type="ECO:0000256" key="6">
    <source>
        <dbReference type="ARBA" id="ARBA00023237"/>
    </source>
</evidence>
<comment type="subunit">
    <text evidence="7">The basal body constitutes a major portion of the flagellar organelle and consists of four rings (L,P,S, and M) mounted on a central rod.</text>
</comment>
<keyword evidence="5 7" id="KW-0975">Bacterial flagellum</keyword>
<keyword evidence="8" id="KW-0969">Cilium</keyword>
<evidence type="ECO:0000256" key="4">
    <source>
        <dbReference type="ARBA" id="ARBA00023136"/>
    </source>
</evidence>
<comment type="function">
    <text evidence="1 7">Assembles around the rod to form the L-ring and probably protects the motor/basal body from shearing forces during rotation.</text>
</comment>
<keyword evidence="8" id="KW-0966">Cell projection</keyword>
<keyword evidence="7" id="KW-0449">Lipoprotein</keyword>
<comment type="caution">
    <text evidence="8">The sequence shown here is derived from an EMBL/GenBank/DDBJ whole genome shotgun (WGS) entry which is preliminary data.</text>
</comment>
<name>A0ABS4AGX5_9PROT</name>
<dbReference type="InterPro" id="IPR000527">
    <property type="entry name" value="Flag_Lring"/>
</dbReference>
<dbReference type="Pfam" id="PF02107">
    <property type="entry name" value="FlgH"/>
    <property type="match status" value="1"/>
</dbReference>
<reference evidence="8 9" key="1">
    <citation type="submission" date="2021-03" db="EMBL/GenBank/DDBJ databases">
        <authorList>
            <person name="So Y."/>
        </authorList>
    </citation>
    <scope>NUCLEOTIDE SEQUENCE [LARGE SCALE GENOMIC DNA]</scope>
    <source>
        <strain evidence="8 9">SSH11</strain>
    </source>
</reference>
<evidence type="ECO:0000256" key="5">
    <source>
        <dbReference type="ARBA" id="ARBA00023143"/>
    </source>
</evidence>
<organism evidence="8 9">
    <name type="scientific">Pararoseomonas baculiformis</name>
    <dbReference type="NCBI Taxonomy" id="2820812"/>
    <lineage>
        <taxon>Bacteria</taxon>
        <taxon>Pseudomonadati</taxon>
        <taxon>Pseudomonadota</taxon>
        <taxon>Alphaproteobacteria</taxon>
        <taxon>Acetobacterales</taxon>
        <taxon>Acetobacteraceae</taxon>
        <taxon>Pararoseomonas</taxon>
    </lineage>
</organism>
<protein>
    <recommendedName>
        <fullName evidence="7">Flagellar L-ring protein</fullName>
    </recommendedName>
    <alternativeName>
        <fullName evidence="7">Basal body L-ring protein</fullName>
    </alternativeName>
</protein>
<sequence length="253" mass="27038">MWGAVMRGVAKRGLLLAPLLLAGCGTAERLSRVGRAPEMAPISDPTQGPGYQPVSMPMPPPGDARHLVANSLWRPGSRTFLRDQRAANTGDLITVLVSIKDAAALSNTTERSRDNSESMGMPRLLGLDASYARFLPNGVDPSKLVEAASANSSTGAGRVQRNEAVTMRIAATVTQVLPNGNLVVAGRQQVRVNHEMRDLSIAGIIRPQDIASDNTVQHDRLAEARIAYGGRGTVSDVQQPRYGQQVLDAILPF</sequence>
<evidence type="ECO:0000256" key="2">
    <source>
        <dbReference type="ARBA" id="ARBA00006929"/>
    </source>
</evidence>
<evidence type="ECO:0000256" key="1">
    <source>
        <dbReference type="ARBA" id="ARBA00002591"/>
    </source>
</evidence>
<dbReference type="PRINTS" id="PR01008">
    <property type="entry name" value="FLGLRINGFLGH"/>
</dbReference>
<dbReference type="Proteomes" id="UP000681594">
    <property type="component" value="Unassembled WGS sequence"/>
</dbReference>
<dbReference type="PROSITE" id="PS51257">
    <property type="entry name" value="PROKAR_LIPOPROTEIN"/>
    <property type="match status" value="1"/>
</dbReference>
<evidence type="ECO:0000256" key="3">
    <source>
        <dbReference type="ARBA" id="ARBA00022729"/>
    </source>
</evidence>
<comment type="similarity">
    <text evidence="2 7">Belongs to the FlgH family.</text>
</comment>
<keyword evidence="3 7" id="KW-0732">Signal</keyword>
<dbReference type="NCBIfam" id="NF001305">
    <property type="entry name" value="PRK00249.1-5"/>
    <property type="match status" value="1"/>
</dbReference>
<evidence type="ECO:0000256" key="7">
    <source>
        <dbReference type="HAMAP-Rule" id="MF_00415"/>
    </source>
</evidence>
<evidence type="ECO:0000313" key="9">
    <source>
        <dbReference type="Proteomes" id="UP000681594"/>
    </source>
</evidence>
<comment type="subcellular location">
    <subcellularLocation>
        <location evidence="7">Cell outer membrane</location>
        <topology evidence="7">Lipid-anchor</topology>
    </subcellularLocation>
    <subcellularLocation>
        <location evidence="7">Bacterial flagellum basal body</location>
    </subcellularLocation>
</comment>
<keyword evidence="8" id="KW-0282">Flagellum</keyword>
<proteinExistence type="inferred from homology"/>
<gene>
    <name evidence="7" type="primary">flgH</name>
    <name evidence="8" type="ORF">J8J14_15870</name>
</gene>
<dbReference type="PANTHER" id="PTHR34933">
    <property type="entry name" value="FLAGELLAR L-RING PROTEIN"/>
    <property type="match status" value="1"/>
</dbReference>
<evidence type="ECO:0000313" key="8">
    <source>
        <dbReference type="EMBL" id="MBP0446251.1"/>
    </source>
</evidence>
<dbReference type="HAMAP" id="MF_00415">
    <property type="entry name" value="FlgH"/>
    <property type="match status" value="1"/>
</dbReference>
<dbReference type="EMBL" id="JAGIZB010000015">
    <property type="protein sequence ID" value="MBP0446251.1"/>
    <property type="molecule type" value="Genomic_DNA"/>
</dbReference>
<keyword evidence="4 7" id="KW-0472">Membrane</keyword>
<keyword evidence="6 7" id="KW-0998">Cell outer membrane</keyword>
<accession>A0ABS4AGX5</accession>
<keyword evidence="9" id="KW-1185">Reference proteome</keyword>